<keyword evidence="5 6" id="KW-0472">Membrane</keyword>
<evidence type="ECO:0000256" key="2">
    <source>
        <dbReference type="ARBA" id="ARBA00007520"/>
    </source>
</evidence>
<proteinExistence type="inferred from homology"/>
<feature type="transmembrane region" description="Helical" evidence="6">
    <location>
        <begin position="63"/>
        <end position="88"/>
    </location>
</feature>
<dbReference type="InterPro" id="IPR011701">
    <property type="entry name" value="MFS"/>
</dbReference>
<organism evidence="8 9">
    <name type="scientific">Cladobotryum mycophilum</name>
    <dbReference type="NCBI Taxonomy" id="491253"/>
    <lineage>
        <taxon>Eukaryota</taxon>
        <taxon>Fungi</taxon>
        <taxon>Dikarya</taxon>
        <taxon>Ascomycota</taxon>
        <taxon>Pezizomycotina</taxon>
        <taxon>Sordariomycetes</taxon>
        <taxon>Hypocreomycetidae</taxon>
        <taxon>Hypocreales</taxon>
        <taxon>Hypocreaceae</taxon>
        <taxon>Cladobotryum</taxon>
    </lineage>
</organism>
<evidence type="ECO:0000259" key="7">
    <source>
        <dbReference type="PROSITE" id="PS50850"/>
    </source>
</evidence>
<name>A0ABR0SB03_9HYPO</name>
<reference evidence="8 9" key="1">
    <citation type="submission" date="2024-01" db="EMBL/GenBank/DDBJ databases">
        <title>Complete genome of Cladobotryum mycophilum ATHUM6906.</title>
        <authorList>
            <person name="Christinaki A.C."/>
            <person name="Myridakis A.I."/>
            <person name="Kouvelis V.N."/>
        </authorList>
    </citation>
    <scope>NUCLEOTIDE SEQUENCE [LARGE SCALE GENOMIC DNA]</scope>
    <source>
        <strain evidence="8 9">ATHUM6906</strain>
    </source>
</reference>
<dbReference type="InterPro" id="IPR020846">
    <property type="entry name" value="MFS_dom"/>
</dbReference>
<feature type="transmembrane region" description="Helical" evidence="6">
    <location>
        <begin position="527"/>
        <end position="546"/>
    </location>
</feature>
<dbReference type="Proteomes" id="UP001338125">
    <property type="component" value="Unassembled WGS sequence"/>
</dbReference>
<sequence length="564" mass="60583">MAASAGIEKELGVSDRPIFSALPLTPRNSQEVVFTGQKENGVSVSSDTVPNDDAGDYVTGWKLAALVAGMSAACFLMLLDTSILVTAVPRITTKFHSLNDIGWYGSSYNLACAAFQPISGKFYTYFKIKWVFLTFLFVFEIGSLICGISTSSIMFIIGRAVSGLGSSGIMNGSFAIIAAAAPLERRPGLMGTVMGICQLGMVSGPLVGGALTQYTSWRWCFYINLPIGAVTALLILLINIPERLAKPKTGLFKIILTKFDLPGFCIFAPFAIMILLALEWGGNQYPWKSATVIGMFCGGGGALILFLLWELRVGADAMIPLDLIKKKEIWSSCLTGLFLISSVLGSSYFLPIYFQSVKGATPFQSGVDMLPTILTQLFFAVAAGSKSRLLSPLCHRQRMPNRHLLRPPLHALPSSSTAQWAGYQILLGFSRGISIQIPIIAIQAHTSAERTSVITATLVFCQNFGGAVFLSVANSIFNNKLKSELLSRLPSDRVEAIIDAGATGVKLVTLPQELPAVVASYAKGFDAVMYLLVGLACAMFITSWELGFTDIRKKKAAAPAVAEA</sequence>
<feature type="transmembrane region" description="Helical" evidence="6">
    <location>
        <begin position="453"/>
        <end position="477"/>
    </location>
</feature>
<accession>A0ABR0SB03</accession>
<protein>
    <submittedName>
        <fullName evidence="8">MFS-type transporter calB</fullName>
    </submittedName>
</protein>
<gene>
    <name evidence="8" type="ORF">PT974_10493</name>
</gene>
<keyword evidence="4 6" id="KW-1133">Transmembrane helix</keyword>
<comment type="similarity">
    <text evidence="2">Belongs to the major facilitator superfamily. TCR/Tet family.</text>
</comment>
<dbReference type="PANTHER" id="PTHR23501">
    <property type="entry name" value="MAJOR FACILITATOR SUPERFAMILY"/>
    <property type="match status" value="1"/>
</dbReference>
<feature type="transmembrane region" description="Helical" evidence="6">
    <location>
        <begin position="261"/>
        <end position="278"/>
    </location>
</feature>
<feature type="transmembrane region" description="Helical" evidence="6">
    <location>
        <begin position="369"/>
        <end position="389"/>
    </location>
</feature>
<evidence type="ECO:0000256" key="6">
    <source>
        <dbReference type="SAM" id="Phobius"/>
    </source>
</evidence>
<evidence type="ECO:0000256" key="5">
    <source>
        <dbReference type="ARBA" id="ARBA00023136"/>
    </source>
</evidence>
<feature type="transmembrane region" description="Helical" evidence="6">
    <location>
        <begin position="290"/>
        <end position="309"/>
    </location>
</feature>
<feature type="transmembrane region" description="Helical" evidence="6">
    <location>
        <begin position="193"/>
        <end position="215"/>
    </location>
</feature>
<feature type="transmembrane region" description="Helical" evidence="6">
    <location>
        <begin position="221"/>
        <end position="240"/>
    </location>
</feature>
<evidence type="ECO:0000256" key="3">
    <source>
        <dbReference type="ARBA" id="ARBA00022692"/>
    </source>
</evidence>
<evidence type="ECO:0000313" key="8">
    <source>
        <dbReference type="EMBL" id="KAK5988995.1"/>
    </source>
</evidence>
<evidence type="ECO:0000256" key="4">
    <source>
        <dbReference type="ARBA" id="ARBA00022989"/>
    </source>
</evidence>
<evidence type="ECO:0000256" key="1">
    <source>
        <dbReference type="ARBA" id="ARBA00004141"/>
    </source>
</evidence>
<keyword evidence="9" id="KW-1185">Reference proteome</keyword>
<dbReference type="Pfam" id="PF07690">
    <property type="entry name" value="MFS_1"/>
    <property type="match status" value="1"/>
</dbReference>
<feature type="transmembrane region" description="Helical" evidence="6">
    <location>
        <begin position="329"/>
        <end position="349"/>
    </location>
</feature>
<dbReference type="PANTHER" id="PTHR23501:SF193">
    <property type="entry name" value="MULTIDRUG TRANSPORTER, PUTATIVE (AFU_ORTHOLOGUE AFUA_8G00940)-RELATED"/>
    <property type="match status" value="1"/>
</dbReference>
<dbReference type="InterPro" id="IPR036259">
    <property type="entry name" value="MFS_trans_sf"/>
</dbReference>
<dbReference type="SUPFAM" id="SSF103473">
    <property type="entry name" value="MFS general substrate transporter"/>
    <property type="match status" value="1"/>
</dbReference>
<feature type="transmembrane region" description="Helical" evidence="6">
    <location>
        <begin position="130"/>
        <end position="157"/>
    </location>
</feature>
<comment type="caution">
    <text evidence="8">The sequence shown here is derived from an EMBL/GenBank/DDBJ whole genome shotgun (WGS) entry which is preliminary data.</text>
</comment>
<feature type="transmembrane region" description="Helical" evidence="6">
    <location>
        <begin position="163"/>
        <end position="181"/>
    </location>
</feature>
<dbReference type="Gene3D" id="1.20.1250.20">
    <property type="entry name" value="MFS general substrate transporter like domains"/>
    <property type="match status" value="1"/>
</dbReference>
<evidence type="ECO:0000313" key="9">
    <source>
        <dbReference type="Proteomes" id="UP001338125"/>
    </source>
</evidence>
<keyword evidence="3 6" id="KW-0812">Transmembrane</keyword>
<dbReference type="EMBL" id="JAVFKD010000015">
    <property type="protein sequence ID" value="KAK5988995.1"/>
    <property type="molecule type" value="Genomic_DNA"/>
</dbReference>
<feature type="domain" description="Major facilitator superfamily (MFS) profile" evidence="7">
    <location>
        <begin position="66"/>
        <end position="564"/>
    </location>
</feature>
<comment type="subcellular location">
    <subcellularLocation>
        <location evidence="1">Membrane</location>
        <topology evidence="1">Multi-pass membrane protein</topology>
    </subcellularLocation>
</comment>
<dbReference type="PROSITE" id="PS50850">
    <property type="entry name" value="MFS"/>
    <property type="match status" value="1"/>
</dbReference>